<accession>A0ABR2UKC9</accession>
<gene>
    <name evidence="2" type="ORF">SUNI508_10767</name>
</gene>
<dbReference type="Pfam" id="PF02661">
    <property type="entry name" value="Fic"/>
    <property type="match status" value="1"/>
</dbReference>
<dbReference type="InterPro" id="IPR036597">
    <property type="entry name" value="Fido-like_dom_sf"/>
</dbReference>
<dbReference type="SUPFAM" id="SSF140931">
    <property type="entry name" value="Fic-like"/>
    <property type="match status" value="1"/>
</dbReference>
<comment type="caution">
    <text evidence="2">The sequence shown here is derived from an EMBL/GenBank/DDBJ whole genome shotgun (WGS) entry which is preliminary data.</text>
</comment>
<evidence type="ECO:0000313" key="3">
    <source>
        <dbReference type="Proteomes" id="UP001408356"/>
    </source>
</evidence>
<sequence length="365" mass="41222">MESPLTLQDVSVGFRSMRLNDTITKGWPSIWNKEKGQLDLTLSMDSIYRTYSCDRDPVKLFGKASQWLIDIRSSTDEAGKAEIDKQLRESIVRSIFGSNQIEGVGLGLTDTLKICRRILSGEDVEIIDERTPDYERKLMEMHYNNSGCDFTIMSSESFIRGRTEVVDHAKAFQHILDSVVSLDIPISEDLIIMTHRILCQNTPIAHKDGQITQPERYAGIYRDVHNIHVGAGTTMFTVPKMVPNAMKKMVANLNADLETARANKSIDPFSLAAKYSLEFVQIHPFQDGNGRVCRMLLNAILCKYAGVVVPIGETKLEQEEYISIKKRASAEEHGHGEWATFVLNKAETRLRSMKKKICTGKRLVH</sequence>
<protein>
    <submittedName>
        <fullName evidence="2">Fido domain-containing protein</fullName>
    </submittedName>
</protein>
<feature type="domain" description="Fido" evidence="1">
    <location>
        <begin position="186"/>
        <end position="344"/>
    </location>
</feature>
<name>A0ABR2UKC9_9PEZI</name>
<dbReference type="Gene3D" id="1.10.3290.10">
    <property type="entry name" value="Fido-like domain"/>
    <property type="match status" value="1"/>
</dbReference>
<dbReference type="InterPro" id="IPR003812">
    <property type="entry name" value="Fido"/>
</dbReference>
<keyword evidence="3" id="KW-1185">Reference proteome</keyword>
<evidence type="ECO:0000259" key="1">
    <source>
        <dbReference type="PROSITE" id="PS51459"/>
    </source>
</evidence>
<dbReference type="Proteomes" id="UP001408356">
    <property type="component" value="Unassembled WGS sequence"/>
</dbReference>
<organism evidence="2 3">
    <name type="scientific">Seiridium unicorne</name>
    <dbReference type="NCBI Taxonomy" id="138068"/>
    <lineage>
        <taxon>Eukaryota</taxon>
        <taxon>Fungi</taxon>
        <taxon>Dikarya</taxon>
        <taxon>Ascomycota</taxon>
        <taxon>Pezizomycotina</taxon>
        <taxon>Sordariomycetes</taxon>
        <taxon>Xylariomycetidae</taxon>
        <taxon>Amphisphaeriales</taxon>
        <taxon>Sporocadaceae</taxon>
        <taxon>Seiridium</taxon>
    </lineage>
</organism>
<dbReference type="EMBL" id="JARVKF010000421">
    <property type="protein sequence ID" value="KAK9414824.1"/>
    <property type="molecule type" value="Genomic_DNA"/>
</dbReference>
<reference evidence="2 3" key="1">
    <citation type="journal article" date="2024" name="J. Plant Pathol.">
        <title>Sequence and assembly of the genome of Seiridium unicorne, isolate CBS 538.82, causal agent of cypress canker disease.</title>
        <authorList>
            <person name="Scali E."/>
            <person name="Rocca G.D."/>
            <person name="Danti R."/>
            <person name="Garbelotto M."/>
            <person name="Barberini S."/>
            <person name="Baroncelli R."/>
            <person name="Emiliani G."/>
        </authorList>
    </citation>
    <scope>NUCLEOTIDE SEQUENCE [LARGE SCALE GENOMIC DNA]</scope>
    <source>
        <strain evidence="2 3">BM-138-508</strain>
    </source>
</reference>
<dbReference type="PROSITE" id="PS51459">
    <property type="entry name" value="FIDO"/>
    <property type="match status" value="1"/>
</dbReference>
<dbReference type="PANTHER" id="PTHR13504:SF38">
    <property type="entry name" value="FIDO DOMAIN-CONTAINING PROTEIN"/>
    <property type="match status" value="1"/>
</dbReference>
<evidence type="ECO:0000313" key="2">
    <source>
        <dbReference type="EMBL" id="KAK9414824.1"/>
    </source>
</evidence>
<proteinExistence type="predicted"/>
<dbReference type="PANTHER" id="PTHR13504">
    <property type="entry name" value="FIDO DOMAIN-CONTAINING PROTEIN DDB_G0283145"/>
    <property type="match status" value="1"/>
</dbReference>
<dbReference type="InterPro" id="IPR040198">
    <property type="entry name" value="Fido_containing"/>
</dbReference>